<name>A0A806KNG6_9BACT</name>
<dbReference type="AlphaFoldDB" id="A0A806KNG6"/>
<evidence type="ECO:0000313" key="1">
    <source>
        <dbReference type="EMBL" id="AGS53711.1"/>
    </source>
</evidence>
<sequence length="325" mass="36899">MRIFFCSAFFLLLFFGIATAIFGQDVVQETPSLFLLPFGYDFLRFEENAVHNPALGVGFLSGEQDIPFDKVDRRFFGLALYRPLIFTTPPFEIPKYIHQIETLFDGRIQRHQLLFIFKSSSDKPVYGGLHTFQGAAGWGYEIVRKPQMSLILGGVIAVTDFGITLPSGAAWPVLPLPFIRFGIDTQWFALSFDFLTGPNLEFTVAPKERIRFTADMRMDYYRSITDLIYEFTLWYRLFTPEHKLGDFAGIGLGVKNDSMDFTLANNMSFELQQTSVFAVVDLSLVKIQGGWIFDSRYITNDQKNGSPGSGFFVSIQGIIPINLRQ</sequence>
<protein>
    <submittedName>
        <fullName evidence="1">Uncharacterized protein</fullName>
    </submittedName>
</protein>
<dbReference type="EMBL" id="JQ844246">
    <property type="protein sequence ID" value="AGS53711.1"/>
    <property type="molecule type" value="Genomic_DNA"/>
</dbReference>
<proteinExistence type="predicted"/>
<accession>A0A806KNG6</accession>
<reference evidence="1" key="1">
    <citation type="submission" date="2012-03" db="EMBL/GenBank/DDBJ databases">
        <title>Functional metagenomics reveals considerable lignocellulase gene clusters in the gut microbiome of a wood-feeding higher termite.</title>
        <authorList>
            <person name="Liu N."/>
        </authorList>
    </citation>
    <scope>NUCLEOTIDE SEQUENCE</scope>
</reference>
<organism evidence="1">
    <name type="scientific">uncultured bacterium contig00068</name>
    <dbReference type="NCBI Taxonomy" id="1181549"/>
    <lineage>
        <taxon>Bacteria</taxon>
        <taxon>environmental samples</taxon>
    </lineage>
</organism>